<keyword evidence="5 6" id="KW-0472">Membrane</keyword>
<name>A0ABR3PLU6_9PEZI</name>
<dbReference type="GeneID" id="95979091"/>
<proteinExistence type="inferred from homology"/>
<evidence type="ECO:0000313" key="7">
    <source>
        <dbReference type="EMBL" id="KAL1306726.1"/>
    </source>
</evidence>
<evidence type="ECO:0000256" key="1">
    <source>
        <dbReference type="ARBA" id="ARBA00004141"/>
    </source>
</evidence>
<reference evidence="7 8" key="1">
    <citation type="submission" date="2024-07" db="EMBL/GenBank/DDBJ databases">
        <title>Draft sequence of the Neodothiora populina.</title>
        <authorList>
            <person name="Drown D.D."/>
            <person name="Schuette U.S."/>
            <person name="Buechlein A.B."/>
            <person name="Rusch D.R."/>
            <person name="Winton L.W."/>
            <person name="Adams G.A."/>
        </authorList>
    </citation>
    <scope>NUCLEOTIDE SEQUENCE [LARGE SCALE GENOMIC DNA]</scope>
    <source>
        <strain evidence="7 8">CPC 39397</strain>
    </source>
</reference>
<feature type="transmembrane region" description="Helical" evidence="6">
    <location>
        <begin position="189"/>
        <end position="207"/>
    </location>
</feature>
<dbReference type="InterPro" id="IPR002995">
    <property type="entry name" value="Surf4"/>
</dbReference>
<evidence type="ECO:0000256" key="2">
    <source>
        <dbReference type="ARBA" id="ARBA00006945"/>
    </source>
</evidence>
<comment type="caution">
    <text evidence="7">The sequence shown here is derived from an EMBL/GenBank/DDBJ whole genome shotgun (WGS) entry which is preliminary data.</text>
</comment>
<evidence type="ECO:0000256" key="5">
    <source>
        <dbReference type="ARBA" id="ARBA00023136"/>
    </source>
</evidence>
<dbReference type="PROSITE" id="PS01339">
    <property type="entry name" value="SURF4"/>
    <property type="match status" value="1"/>
</dbReference>
<feature type="transmembrane region" description="Helical" evidence="6">
    <location>
        <begin position="97"/>
        <end position="118"/>
    </location>
</feature>
<evidence type="ECO:0000256" key="3">
    <source>
        <dbReference type="ARBA" id="ARBA00022692"/>
    </source>
</evidence>
<keyword evidence="8" id="KW-1185">Reference proteome</keyword>
<feature type="transmembrane region" description="Helical" evidence="6">
    <location>
        <begin position="271"/>
        <end position="291"/>
    </location>
</feature>
<evidence type="ECO:0000256" key="4">
    <source>
        <dbReference type="ARBA" id="ARBA00022989"/>
    </source>
</evidence>
<gene>
    <name evidence="7" type="ORF">AAFC00_005392</name>
</gene>
<keyword evidence="4 6" id="KW-1133">Transmembrane helix</keyword>
<keyword evidence="3 6" id="KW-0812">Transmembrane</keyword>
<feature type="transmembrane region" description="Helical" evidence="6">
    <location>
        <begin position="213"/>
        <end position="233"/>
    </location>
</feature>
<evidence type="ECO:0000256" key="6">
    <source>
        <dbReference type="SAM" id="Phobius"/>
    </source>
</evidence>
<dbReference type="RefSeq" id="XP_069202998.1">
    <property type="nucleotide sequence ID" value="XM_069345168.1"/>
</dbReference>
<evidence type="ECO:0000313" key="8">
    <source>
        <dbReference type="Proteomes" id="UP001562354"/>
    </source>
</evidence>
<comment type="similarity">
    <text evidence="2">Belongs to the SURF4 family.</text>
</comment>
<sequence>MAQIRGTAGYHLGGQNAFGGPGAGDATNDPSPLDAIREQTSKIEDWLDTLADPVKPYVPAIGRFLIVVTFLEDALRIITQWSDQLTYLHDYRRIPGGITHIFLIVNVIAMTACSFLIIVRKHSEYAVAGLLGVVVTQALGYGLIFDLNFFLRNLSVMGGLLMVLSDSWVRKKFAPAGLPQLDEKDRKMYFQLAGRVLLIFLFIGFVFAGEWSLGRVLVILVGAVACVMVVVGFKAKFSAVMLVVILSVFNLLVNNFWTLHPHHPHKDFAKYDFFQILSIVGGLLLLVNMGPGQFSVDEKKKVY</sequence>
<feature type="transmembrane region" description="Helical" evidence="6">
    <location>
        <begin position="240"/>
        <end position="259"/>
    </location>
</feature>
<organism evidence="7 8">
    <name type="scientific">Neodothiora populina</name>
    <dbReference type="NCBI Taxonomy" id="2781224"/>
    <lineage>
        <taxon>Eukaryota</taxon>
        <taxon>Fungi</taxon>
        <taxon>Dikarya</taxon>
        <taxon>Ascomycota</taxon>
        <taxon>Pezizomycotina</taxon>
        <taxon>Dothideomycetes</taxon>
        <taxon>Dothideomycetidae</taxon>
        <taxon>Dothideales</taxon>
        <taxon>Dothioraceae</taxon>
        <taxon>Neodothiora</taxon>
    </lineage>
</organism>
<feature type="transmembrane region" description="Helical" evidence="6">
    <location>
        <begin position="125"/>
        <end position="144"/>
    </location>
</feature>
<comment type="subcellular location">
    <subcellularLocation>
        <location evidence="1">Membrane</location>
        <topology evidence="1">Multi-pass membrane protein</topology>
    </subcellularLocation>
</comment>
<accession>A0ABR3PLU6</accession>
<dbReference type="Pfam" id="PF02077">
    <property type="entry name" value="SURF4"/>
    <property type="match status" value="1"/>
</dbReference>
<dbReference type="EMBL" id="JBFMKM010000004">
    <property type="protein sequence ID" value="KAL1306726.1"/>
    <property type="molecule type" value="Genomic_DNA"/>
</dbReference>
<protein>
    <submittedName>
        <fullName evidence="7">Uncharacterized protein</fullName>
    </submittedName>
</protein>
<dbReference type="Proteomes" id="UP001562354">
    <property type="component" value="Unassembled WGS sequence"/>
</dbReference>